<protein>
    <submittedName>
        <fullName evidence="3">ISPpu9, transposase</fullName>
    </submittedName>
</protein>
<sequence>METNQSQTFVKMPVVNPNAAGIDIGSKFHVVALDGKNSEVKEFGVYTENLYEIAQYLKDNHIQTVAMEATGGYESPLVAILQAYDLKVVVTAGVNTKNFKGKKSDVQDSVRIQQLHSLGLLPSCFVPDNFSMELRSLVRLRRNLIENSSDYIRRTQKILRNANIRLDVALAHSTSQSSLRIIESIINGEMDGVKLAQLADKRCKKSKTEIAKALTGNIKATDIFQLKQCYRIYQNLLEELKLLDCEIEKLLKSEAQNNNIDLVCAKTNKRVDRNVPKYPVENYAYQIFDGINLDTIPGMGRDAILVFLSEIGNRIDSFQSAKSFSNYLRLTPNHRVTGGKIKSNHSQKNKSSMSVTLKRIALNVGKMKDNNPLTTFFNKIKSKVGTMKAITATANKMARIIWTLFKKNEEFNFSKLQQKPINKTKVLEQMKKKISNLNLEKSELSIFLQSITT</sequence>
<dbReference type="RefSeq" id="WP_015031169.1">
    <property type="nucleotide sequence ID" value="NC_018749.1"/>
</dbReference>
<feature type="domain" description="Transposase IS116/IS110/IS902 C-terminal" evidence="2">
    <location>
        <begin position="293"/>
        <end position="364"/>
    </location>
</feature>
<dbReference type="EMBL" id="CP002963">
    <property type="protein sequence ID" value="AFK05644.1"/>
    <property type="molecule type" value="Genomic_DNA"/>
</dbReference>
<feature type="domain" description="Transposase IS110-like N-terminal" evidence="1">
    <location>
        <begin position="20"/>
        <end position="161"/>
    </location>
</feature>
<dbReference type="InterPro" id="IPR047650">
    <property type="entry name" value="Transpos_IS110"/>
</dbReference>
<dbReference type="PANTHER" id="PTHR33055">
    <property type="entry name" value="TRANSPOSASE FOR INSERTION SEQUENCE ELEMENT IS1111A"/>
    <property type="match status" value="1"/>
</dbReference>
<dbReference type="PANTHER" id="PTHR33055:SF13">
    <property type="entry name" value="TRANSPOSASE"/>
    <property type="match status" value="1"/>
</dbReference>
<organism evidence="3 4">
    <name type="scientific">Emticicia oligotrophica (strain DSM 17448 / CIP 109782 / MTCC 6937 / GPTSA100-15)</name>
    <dbReference type="NCBI Taxonomy" id="929562"/>
    <lineage>
        <taxon>Bacteria</taxon>
        <taxon>Pseudomonadati</taxon>
        <taxon>Bacteroidota</taxon>
        <taxon>Cytophagia</taxon>
        <taxon>Cytophagales</taxon>
        <taxon>Leadbetterellaceae</taxon>
        <taxon>Emticicia</taxon>
    </lineage>
</organism>
<accession>A0ABM5N7Y7</accession>
<dbReference type="NCBIfam" id="NF033542">
    <property type="entry name" value="transpos_IS110"/>
    <property type="match status" value="1"/>
</dbReference>
<evidence type="ECO:0000259" key="1">
    <source>
        <dbReference type="Pfam" id="PF01548"/>
    </source>
</evidence>
<evidence type="ECO:0000313" key="4">
    <source>
        <dbReference type="Proteomes" id="UP000002875"/>
    </source>
</evidence>
<keyword evidence="4" id="KW-1185">Reference proteome</keyword>
<dbReference type="Pfam" id="PF01548">
    <property type="entry name" value="DEDD_Tnp_IS110"/>
    <property type="match status" value="1"/>
</dbReference>
<dbReference type="Pfam" id="PF02371">
    <property type="entry name" value="Transposase_20"/>
    <property type="match status" value="1"/>
</dbReference>
<geneLocation type="plasmid" evidence="3 4">
    <name>pEMTOL02</name>
</geneLocation>
<evidence type="ECO:0000313" key="3">
    <source>
        <dbReference type="EMBL" id="AFK05644.1"/>
    </source>
</evidence>
<dbReference type="InterPro" id="IPR003346">
    <property type="entry name" value="Transposase_20"/>
</dbReference>
<proteinExistence type="predicted"/>
<evidence type="ECO:0000259" key="2">
    <source>
        <dbReference type="Pfam" id="PF02371"/>
    </source>
</evidence>
<dbReference type="InterPro" id="IPR002525">
    <property type="entry name" value="Transp_IS110-like_N"/>
</dbReference>
<gene>
    <name evidence="3" type="ORF">Emtol_0126</name>
</gene>
<dbReference type="Proteomes" id="UP000002875">
    <property type="component" value="Plasmid pEMTOL02"/>
</dbReference>
<name>A0ABM5N7Y7_EMTOG</name>
<keyword evidence="3" id="KW-0614">Plasmid</keyword>
<reference evidence="3 4" key="1">
    <citation type="submission" date="2011-07" db="EMBL/GenBank/DDBJ databases">
        <title>The complete genome of plasmid 2 of Emticicia oligotrophica DSM 17448.</title>
        <authorList>
            <consortium name="US DOE Joint Genome Institute (JGI-PGF)"/>
            <person name="Lucas S."/>
            <person name="Han J."/>
            <person name="Lapidus A."/>
            <person name="Bruce D."/>
            <person name="Goodwin L."/>
            <person name="Pitluck S."/>
            <person name="Peters L."/>
            <person name="Kyrpides N."/>
            <person name="Mavromatis K."/>
            <person name="Ivanova N."/>
            <person name="Ovchinnikova G."/>
            <person name="Teshima H."/>
            <person name="Detter J.C."/>
            <person name="Tapia R."/>
            <person name="Han C."/>
            <person name="Land M."/>
            <person name="Hauser L."/>
            <person name="Markowitz V."/>
            <person name="Cheng J.-F."/>
            <person name="Hugenholtz P."/>
            <person name="Woyke T."/>
            <person name="Wu D."/>
            <person name="Tindall B."/>
            <person name="Pomrenke H."/>
            <person name="Brambilla E."/>
            <person name="Klenk H.-P."/>
            <person name="Eisen J.A."/>
        </authorList>
    </citation>
    <scope>NUCLEOTIDE SEQUENCE [LARGE SCALE GENOMIC DNA]</scope>
    <source>
        <strain evidence="4">DSM 17448 / GPTSA100-15</strain>
        <plasmid evidence="3 4">pEMTOL02</plasmid>
    </source>
</reference>